<dbReference type="RefSeq" id="WP_091757734.1">
    <property type="nucleotide sequence ID" value="NZ_FOHB01000003.1"/>
</dbReference>
<keyword evidence="2" id="KW-0812">Transmembrane</keyword>
<evidence type="ECO:0000313" key="3">
    <source>
        <dbReference type="EMBL" id="SES10596.1"/>
    </source>
</evidence>
<protein>
    <submittedName>
        <fullName evidence="3">Uncharacterized protein</fullName>
    </submittedName>
</protein>
<feature type="transmembrane region" description="Helical" evidence="2">
    <location>
        <begin position="16"/>
        <end position="35"/>
    </location>
</feature>
<feature type="transmembrane region" description="Helical" evidence="2">
    <location>
        <begin position="111"/>
        <end position="135"/>
    </location>
</feature>
<feature type="transmembrane region" description="Helical" evidence="2">
    <location>
        <begin position="155"/>
        <end position="180"/>
    </location>
</feature>
<proteinExistence type="predicted"/>
<evidence type="ECO:0000256" key="2">
    <source>
        <dbReference type="SAM" id="Phobius"/>
    </source>
</evidence>
<evidence type="ECO:0000313" key="4">
    <source>
        <dbReference type="Proteomes" id="UP000199019"/>
    </source>
</evidence>
<keyword evidence="2" id="KW-0472">Membrane</keyword>
<feature type="transmembrane region" description="Helical" evidence="2">
    <location>
        <begin position="72"/>
        <end position="90"/>
    </location>
</feature>
<accession>A0A1H9UMB6</accession>
<reference evidence="4" key="1">
    <citation type="submission" date="2016-10" db="EMBL/GenBank/DDBJ databases">
        <authorList>
            <person name="Varghese N."/>
            <person name="Submissions S."/>
        </authorList>
    </citation>
    <scope>NUCLEOTIDE SEQUENCE [LARGE SCALE GENOMIC DNA]</scope>
    <source>
        <strain evidence="4">CGMCC 1.6963</strain>
    </source>
</reference>
<organism evidence="3 4">
    <name type="scientific">Pedococcus cremeus</name>
    <dbReference type="NCBI Taxonomy" id="587636"/>
    <lineage>
        <taxon>Bacteria</taxon>
        <taxon>Bacillati</taxon>
        <taxon>Actinomycetota</taxon>
        <taxon>Actinomycetes</taxon>
        <taxon>Micrococcales</taxon>
        <taxon>Intrasporangiaceae</taxon>
        <taxon>Pedococcus</taxon>
    </lineage>
</organism>
<sequence>MTAATRPTAPRADARLALVTVRLVEGAVLVLLLGAGRELWSAWQNAGVDGFLGRGAVLLDRVWSVVHNQSQGPVAAVVSAVLLAGCLWAVHWSGEGGLAAAAGAGSVRVEVAVLAVMGLLLALADLVVIVVAAAVPYGPELGPSPLAPDEGRLTTLLPVAAWPLAAVLLYAALGCLWWLLRPEASDGPAPVPGSAEVAPVEVAPVEVPAGDAAEPLEATAMEEVERLSPDGSTTNGYDEYFRRS</sequence>
<evidence type="ECO:0000256" key="1">
    <source>
        <dbReference type="SAM" id="MobiDB-lite"/>
    </source>
</evidence>
<dbReference type="Proteomes" id="UP000199019">
    <property type="component" value="Unassembled WGS sequence"/>
</dbReference>
<dbReference type="EMBL" id="FOHB01000003">
    <property type="protein sequence ID" value="SES10596.1"/>
    <property type="molecule type" value="Genomic_DNA"/>
</dbReference>
<dbReference type="AlphaFoldDB" id="A0A1H9UMB6"/>
<keyword evidence="4" id="KW-1185">Reference proteome</keyword>
<feature type="region of interest" description="Disordered" evidence="1">
    <location>
        <begin position="222"/>
        <end position="244"/>
    </location>
</feature>
<keyword evidence="2" id="KW-1133">Transmembrane helix</keyword>
<name>A0A1H9UMB6_9MICO</name>
<gene>
    <name evidence="3" type="ORF">SAMN05216199_2010</name>
</gene>
<dbReference type="STRING" id="587636.SAMN05216199_2010"/>